<name>A0A0E4FZE7_9BRAD</name>
<evidence type="ECO:0000313" key="2">
    <source>
        <dbReference type="Proteomes" id="UP000063308"/>
    </source>
</evidence>
<dbReference type="Proteomes" id="UP000063308">
    <property type="component" value="Chromosome"/>
</dbReference>
<dbReference type="EMBL" id="AP014685">
    <property type="protein sequence ID" value="BAR63049.1"/>
    <property type="molecule type" value="Genomic_DNA"/>
</dbReference>
<organism evidence="1 2">
    <name type="scientific">Bradyrhizobium diazoefficiens</name>
    <dbReference type="NCBI Taxonomy" id="1355477"/>
    <lineage>
        <taxon>Bacteria</taxon>
        <taxon>Pseudomonadati</taxon>
        <taxon>Pseudomonadota</taxon>
        <taxon>Alphaproteobacteria</taxon>
        <taxon>Hyphomicrobiales</taxon>
        <taxon>Nitrobacteraceae</taxon>
        <taxon>Bradyrhizobium</taxon>
    </lineage>
</organism>
<dbReference type="AlphaFoldDB" id="A0A0E4FZE7"/>
<proteinExistence type="predicted"/>
<protein>
    <submittedName>
        <fullName evidence="1">Uncharacterized protein</fullName>
    </submittedName>
</protein>
<reference evidence="1 2" key="1">
    <citation type="submission" date="2014-11" db="EMBL/GenBank/DDBJ databases">
        <title>Symbiosis island explosion on the genome of extra-slow-growing strains of soybean bradyrhizobia with massive insertion sequences.</title>
        <authorList>
            <person name="Iida T."/>
            <person name="Minamisawa K."/>
        </authorList>
    </citation>
    <scope>NUCLEOTIDE SEQUENCE [LARGE SCALE GENOMIC DNA]</scope>
    <source>
        <strain evidence="1 2">NK6</strain>
    </source>
</reference>
<accession>A0A0E4FZE7</accession>
<sequence>MRHSIPRNAAHDVATLWAESQTRGGDAIHDED</sequence>
<gene>
    <name evidence="1" type="ORF">NK6_9915</name>
</gene>
<evidence type="ECO:0000313" key="1">
    <source>
        <dbReference type="EMBL" id="BAR63049.1"/>
    </source>
</evidence>